<feature type="binding site" evidence="10">
    <location>
        <position position="182"/>
    </location>
    <ligand>
        <name>anthranilate</name>
        <dbReference type="ChEBI" id="CHEBI:16567"/>
        <label>2</label>
    </ligand>
</feature>
<sequence length="351" mass="37219">MSAIQGAKQLPCADYHQVIRQLVEERANLTRLETRHVVEAILDRQFSDLQIAATLVALSRKGETADEIAGAVDAILSRSTPLQTGFDNAVDIGGTGGDRAGTFNISTTAAFVAAAAGVPVVKHGNRSVTSHCGSSDMIAALGVNVEQRSTAQQIRADLASYNFAFVATASFHRFAPRIGEIRREIGVRSLFNLAGPLVHPAGVKRQLIGVARRSQLELMADTLLRLGREEAFVVHGIDGLDEVSCVGETLVAHVRHGTVETFSLHPRDFGVDACRMQDLAGGDPLRNAQLCTSVIEGERGPRSDAVVIAASALLVLSARAESFLEGANMARAAIDSGKACQVFQGFLGQGL</sequence>
<accession>A0A423I1U3</accession>
<name>A0A423I1U3_9PSED</name>
<dbReference type="Gene3D" id="3.40.1030.10">
    <property type="entry name" value="Nucleoside phosphorylase/phosphoribosyltransferase catalytic domain"/>
    <property type="match status" value="1"/>
</dbReference>
<dbReference type="Pfam" id="PF00591">
    <property type="entry name" value="Glycos_transf_3"/>
    <property type="match status" value="1"/>
</dbReference>
<evidence type="ECO:0000256" key="6">
    <source>
        <dbReference type="ARBA" id="ARBA00022842"/>
    </source>
</evidence>
<dbReference type="InterPro" id="IPR000312">
    <property type="entry name" value="Glycosyl_Trfase_fam3"/>
</dbReference>
<comment type="catalytic activity">
    <reaction evidence="8 10">
        <text>N-(5-phospho-beta-D-ribosyl)anthranilate + diphosphate = 5-phospho-alpha-D-ribose 1-diphosphate + anthranilate</text>
        <dbReference type="Rhea" id="RHEA:11768"/>
        <dbReference type="ChEBI" id="CHEBI:16567"/>
        <dbReference type="ChEBI" id="CHEBI:18277"/>
        <dbReference type="ChEBI" id="CHEBI:33019"/>
        <dbReference type="ChEBI" id="CHEBI:58017"/>
        <dbReference type="EC" id="2.4.2.18"/>
    </reaction>
</comment>
<evidence type="ECO:0000259" key="12">
    <source>
        <dbReference type="Pfam" id="PF02885"/>
    </source>
</evidence>
<evidence type="ECO:0000256" key="1">
    <source>
        <dbReference type="ARBA" id="ARBA00004907"/>
    </source>
</evidence>
<evidence type="ECO:0000256" key="5">
    <source>
        <dbReference type="ARBA" id="ARBA00022822"/>
    </source>
</evidence>
<reference evidence="13 14" key="1">
    <citation type="submission" date="2016-10" db="EMBL/GenBank/DDBJ databases">
        <title>Comparative genome analysis of multiple Pseudomonas spp. focuses on biocontrol and plant growth promoting traits.</title>
        <authorList>
            <person name="Tao X.-Y."/>
            <person name="Taylor C.G."/>
        </authorList>
    </citation>
    <scope>NUCLEOTIDE SEQUENCE [LARGE SCALE GENOMIC DNA]</scope>
    <source>
        <strain evidence="13 14">36C6</strain>
    </source>
</reference>
<evidence type="ECO:0000256" key="10">
    <source>
        <dbReference type="HAMAP-Rule" id="MF_00211"/>
    </source>
</evidence>
<evidence type="ECO:0000313" key="13">
    <source>
        <dbReference type="EMBL" id="RON19424.1"/>
    </source>
</evidence>
<dbReference type="RefSeq" id="WP_123356381.1">
    <property type="nucleotide sequence ID" value="NZ_MOBM01000004.1"/>
</dbReference>
<keyword evidence="3 10" id="KW-0328">Glycosyltransferase</keyword>
<dbReference type="InterPro" id="IPR017459">
    <property type="entry name" value="Glycosyl_Trfase_fam3_N_dom"/>
</dbReference>
<comment type="function">
    <text evidence="10">Catalyzes the transfer of the phosphoribosyl group of 5-phosphorylribose-1-pyrophosphate (PRPP) to anthranilate to yield N-(5'-phosphoribosyl)-anthranilate (PRA).</text>
</comment>
<dbReference type="PANTHER" id="PTHR43285:SF2">
    <property type="entry name" value="ANTHRANILATE PHOSPHORIBOSYLTRANSFERASE"/>
    <property type="match status" value="1"/>
</dbReference>
<feature type="binding site" evidence="10">
    <location>
        <position position="242"/>
    </location>
    <ligand>
        <name>Mg(2+)</name>
        <dbReference type="ChEBI" id="CHEBI:18420"/>
        <label>1</label>
    </ligand>
</feature>
<feature type="binding site" evidence="10">
    <location>
        <begin position="97"/>
        <end position="98"/>
    </location>
    <ligand>
        <name>5-phospho-alpha-D-ribose 1-diphosphate</name>
        <dbReference type="ChEBI" id="CHEBI:58017"/>
    </ligand>
</feature>
<comment type="caution">
    <text evidence="13">The sequence shown here is derived from an EMBL/GenBank/DDBJ whole genome shotgun (WGS) entry which is preliminary data.</text>
</comment>
<proteinExistence type="inferred from homology"/>
<comment type="similarity">
    <text evidence="10">Belongs to the anthranilate phosphoribosyltransferase family.</text>
</comment>
<dbReference type="AlphaFoldDB" id="A0A423I1U3"/>
<dbReference type="GO" id="GO:0000162">
    <property type="term" value="P:L-tryptophan biosynthetic process"/>
    <property type="evidence" value="ECO:0007669"/>
    <property type="project" value="UniProtKB-UniRule"/>
</dbReference>
<dbReference type="UniPathway" id="UPA00035">
    <property type="reaction ID" value="UER00041"/>
</dbReference>
<comment type="pathway">
    <text evidence="1 10">Amino-acid biosynthesis; L-tryptophan biosynthesis; L-tryptophan from chorismate: step 2/5.</text>
</comment>
<comment type="similarity">
    <text evidence="9">In the C-terminal section; belongs to the anthranilate phosphoribosyltransferase family.</text>
</comment>
<dbReference type="SUPFAM" id="SSF47648">
    <property type="entry name" value="Nucleoside phosphorylase/phosphoribosyltransferase N-terminal domain"/>
    <property type="match status" value="1"/>
</dbReference>
<dbReference type="HAMAP" id="MF_00211">
    <property type="entry name" value="TrpD"/>
    <property type="match status" value="1"/>
</dbReference>
<dbReference type="GO" id="GO:0004048">
    <property type="term" value="F:anthranilate phosphoribosyltransferase activity"/>
    <property type="evidence" value="ECO:0007669"/>
    <property type="project" value="UniProtKB-UniRule"/>
</dbReference>
<feature type="binding site" evidence="10">
    <location>
        <position position="241"/>
    </location>
    <ligand>
        <name>Mg(2+)</name>
        <dbReference type="ChEBI" id="CHEBI:18420"/>
        <label>2</label>
    </ligand>
</feature>
<feature type="binding site" evidence="10">
    <location>
        <position position="94"/>
    </location>
    <ligand>
        <name>5-phospho-alpha-D-ribose 1-diphosphate</name>
        <dbReference type="ChEBI" id="CHEBI:58017"/>
    </ligand>
</feature>
<evidence type="ECO:0000256" key="8">
    <source>
        <dbReference type="ARBA" id="ARBA00052328"/>
    </source>
</evidence>
<evidence type="ECO:0000256" key="7">
    <source>
        <dbReference type="ARBA" id="ARBA00023141"/>
    </source>
</evidence>
<evidence type="ECO:0000256" key="3">
    <source>
        <dbReference type="ARBA" id="ARBA00022676"/>
    </source>
</evidence>
<evidence type="ECO:0000256" key="2">
    <source>
        <dbReference type="ARBA" id="ARBA00022605"/>
    </source>
</evidence>
<dbReference type="PANTHER" id="PTHR43285">
    <property type="entry name" value="ANTHRANILATE PHOSPHORIBOSYLTRANSFERASE"/>
    <property type="match status" value="1"/>
</dbReference>
<gene>
    <name evidence="10" type="primary">trpD</name>
    <name evidence="13" type="ORF">BK662_02250</name>
</gene>
<organism evidence="13 14">
    <name type="scientific">Pseudomonas frederiksbergensis</name>
    <dbReference type="NCBI Taxonomy" id="104087"/>
    <lineage>
        <taxon>Bacteria</taxon>
        <taxon>Pseudomonadati</taxon>
        <taxon>Pseudomonadota</taxon>
        <taxon>Gammaproteobacteria</taxon>
        <taxon>Pseudomonadales</taxon>
        <taxon>Pseudomonadaceae</taxon>
        <taxon>Pseudomonas</taxon>
    </lineage>
</organism>
<feature type="binding site" evidence="10">
    <location>
        <begin position="122"/>
        <end position="130"/>
    </location>
    <ligand>
        <name>5-phospho-alpha-D-ribose 1-diphosphate</name>
        <dbReference type="ChEBI" id="CHEBI:58017"/>
    </ligand>
</feature>
<feature type="binding site" evidence="10">
    <location>
        <position position="102"/>
    </location>
    <ligand>
        <name>5-phospho-alpha-D-ribose 1-diphosphate</name>
        <dbReference type="ChEBI" id="CHEBI:58017"/>
    </ligand>
</feature>
<dbReference type="FunFam" id="3.40.1030.10:FF:000002">
    <property type="entry name" value="Anthranilate phosphoribosyltransferase"/>
    <property type="match status" value="1"/>
</dbReference>
<protein>
    <recommendedName>
        <fullName evidence="10">Anthranilate phosphoribosyltransferase</fullName>
        <ecNumber evidence="10">2.4.2.18</ecNumber>
    </recommendedName>
</protein>
<dbReference type="InterPro" id="IPR035902">
    <property type="entry name" value="Nuc_phospho_transferase"/>
</dbReference>
<dbReference type="InterPro" id="IPR005940">
    <property type="entry name" value="Anthranilate_Pribosyl_Tfrase"/>
</dbReference>
<feature type="domain" description="Glycosyl transferase family 3" evidence="11">
    <location>
        <begin position="88"/>
        <end position="339"/>
    </location>
</feature>
<feature type="binding site" evidence="10">
    <location>
        <position position="94"/>
    </location>
    <ligand>
        <name>anthranilate</name>
        <dbReference type="ChEBI" id="CHEBI:16567"/>
        <label>1</label>
    </ligand>
</feature>
<feature type="binding site" evidence="10">
    <location>
        <begin position="104"/>
        <end position="107"/>
    </location>
    <ligand>
        <name>5-phospho-alpha-D-ribose 1-diphosphate</name>
        <dbReference type="ChEBI" id="CHEBI:58017"/>
    </ligand>
</feature>
<evidence type="ECO:0000313" key="14">
    <source>
        <dbReference type="Proteomes" id="UP000284002"/>
    </source>
</evidence>
<dbReference type="EC" id="2.4.2.18" evidence="10"/>
<dbReference type="Pfam" id="PF02885">
    <property type="entry name" value="Glycos_trans_3N"/>
    <property type="match status" value="1"/>
</dbReference>
<dbReference type="Proteomes" id="UP000284002">
    <property type="component" value="Unassembled WGS sequence"/>
</dbReference>
<comment type="caution">
    <text evidence="10">Lacks conserved residue(s) required for the propagation of feature annotation.</text>
</comment>
<dbReference type="EMBL" id="MOBM01000004">
    <property type="protein sequence ID" value="RON19424.1"/>
    <property type="molecule type" value="Genomic_DNA"/>
</dbReference>
<keyword evidence="2 10" id="KW-0028">Amino-acid biosynthesis</keyword>
<comment type="subunit">
    <text evidence="10">Homodimer.</text>
</comment>
<dbReference type="InterPro" id="IPR036320">
    <property type="entry name" value="Glycosyl_Trfase_fam3_N_dom_sf"/>
</dbReference>
<keyword evidence="5 10" id="KW-0822">Tryptophan biosynthesis</keyword>
<keyword evidence="4 10" id="KW-0808">Transferase</keyword>
<keyword evidence="7 10" id="KW-0057">Aromatic amino acid biosynthesis</keyword>
<dbReference type="SUPFAM" id="SSF52418">
    <property type="entry name" value="Nucleoside phosphorylase/phosphoribosyltransferase catalytic domain"/>
    <property type="match status" value="1"/>
</dbReference>
<feature type="domain" description="Glycosyl transferase family 3 N-terminal" evidence="12">
    <location>
        <begin position="17"/>
        <end position="78"/>
    </location>
</feature>
<feature type="binding site" evidence="10">
    <location>
        <position position="125"/>
    </location>
    <ligand>
        <name>anthranilate</name>
        <dbReference type="ChEBI" id="CHEBI:16567"/>
        <label>1</label>
    </ligand>
</feature>
<keyword evidence="10" id="KW-0479">Metal-binding</keyword>
<feature type="binding site" evidence="10">
    <location>
        <position position="106"/>
    </location>
    <ligand>
        <name>Mg(2+)</name>
        <dbReference type="ChEBI" id="CHEBI:18420"/>
        <label>1</label>
    </ligand>
</feature>
<feature type="binding site" evidence="10">
    <location>
        <position position="242"/>
    </location>
    <ligand>
        <name>Mg(2+)</name>
        <dbReference type="ChEBI" id="CHEBI:18420"/>
        <label>2</label>
    </ligand>
</feature>
<dbReference type="Gene3D" id="1.20.970.10">
    <property type="entry name" value="Transferase, Pyrimidine Nucleoside Phosphorylase, Chain C"/>
    <property type="match status" value="1"/>
</dbReference>
<comment type="cofactor">
    <cofactor evidence="10">
        <name>Mg(2+)</name>
        <dbReference type="ChEBI" id="CHEBI:18420"/>
    </cofactor>
    <text evidence="10">Binds 2 magnesium ions per monomer.</text>
</comment>
<dbReference type="GO" id="GO:0005829">
    <property type="term" value="C:cytosol"/>
    <property type="evidence" value="ECO:0007669"/>
    <property type="project" value="TreeGrafter"/>
</dbReference>
<evidence type="ECO:0000256" key="9">
    <source>
        <dbReference type="ARBA" id="ARBA00061188"/>
    </source>
</evidence>
<dbReference type="NCBIfam" id="TIGR01245">
    <property type="entry name" value="trpD"/>
    <property type="match status" value="1"/>
</dbReference>
<keyword evidence="6 10" id="KW-0460">Magnesium</keyword>
<evidence type="ECO:0000256" key="4">
    <source>
        <dbReference type="ARBA" id="ARBA00022679"/>
    </source>
</evidence>
<dbReference type="GO" id="GO:0000287">
    <property type="term" value="F:magnesium ion binding"/>
    <property type="evidence" value="ECO:0007669"/>
    <property type="project" value="UniProtKB-UniRule"/>
</dbReference>
<feature type="binding site" evidence="10">
    <location>
        <position position="134"/>
    </location>
    <ligand>
        <name>5-phospho-alpha-D-ribose 1-diphosphate</name>
        <dbReference type="ChEBI" id="CHEBI:58017"/>
    </ligand>
</feature>
<evidence type="ECO:0000259" key="11">
    <source>
        <dbReference type="Pfam" id="PF00591"/>
    </source>
</evidence>